<evidence type="ECO:0000313" key="2">
    <source>
        <dbReference type="EMBL" id="KNZ43614.1"/>
    </source>
</evidence>
<comment type="caution">
    <text evidence="2">The sequence shown here is derived from an EMBL/GenBank/DDBJ whole genome shotgun (WGS) entry which is preliminary data.</text>
</comment>
<keyword evidence="1" id="KW-0812">Transmembrane</keyword>
<keyword evidence="1" id="KW-1133">Transmembrane helix</keyword>
<organism evidence="2 3">
    <name type="scientific">Acetobacterium bakii</name>
    <dbReference type="NCBI Taxonomy" id="52689"/>
    <lineage>
        <taxon>Bacteria</taxon>
        <taxon>Bacillati</taxon>
        <taxon>Bacillota</taxon>
        <taxon>Clostridia</taxon>
        <taxon>Eubacteriales</taxon>
        <taxon>Eubacteriaceae</taxon>
        <taxon>Acetobacterium</taxon>
    </lineage>
</organism>
<keyword evidence="1" id="KW-0472">Membrane</keyword>
<proteinExistence type="predicted"/>
<dbReference type="STRING" id="52689.AKG39_00175"/>
<feature type="transmembrane region" description="Helical" evidence="1">
    <location>
        <begin position="35"/>
        <end position="54"/>
    </location>
</feature>
<sequence length="76" mass="8831">MRVTKTEKIWLIVVTVLYMLYNFPGLPAYNESVPMLIHAALTLIPLWAAVYIGMHKVYKVYRLRDTKDESKGDIKC</sequence>
<dbReference type="OrthoDB" id="2086457at2"/>
<keyword evidence="3" id="KW-1185">Reference proteome</keyword>
<evidence type="ECO:0000313" key="3">
    <source>
        <dbReference type="Proteomes" id="UP000036873"/>
    </source>
</evidence>
<accession>A0A0L6U504</accession>
<dbReference type="AlphaFoldDB" id="A0A0L6U504"/>
<dbReference type="Proteomes" id="UP000036873">
    <property type="component" value="Unassembled WGS sequence"/>
</dbReference>
<feature type="transmembrane region" description="Helical" evidence="1">
    <location>
        <begin position="9"/>
        <end position="29"/>
    </location>
</feature>
<dbReference type="EMBL" id="LGYO01000001">
    <property type="protein sequence ID" value="KNZ43614.1"/>
    <property type="molecule type" value="Genomic_DNA"/>
</dbReference>
<evidence type="ECO:0000256" key="1">
    <source>
        <dbReference type="SAM" id="Phobius"/>
    </source>
</evidence>
<reference evidence="3" key="1">
    <citation type="submission" date="2015-07" db="EMBL/GenBank/DDBJ databases">
        <title>Draft genome sequence of Acetobacterium bakii DSM 8293, a potential psychrophilic chemical producer through syngas fermentation.</title>
        <authorList>
            <person name="Song Y."/>
            <person name="Hwang S."/>
            <person name="Cho B.-K."/>
        </authorList>
    </citation>
    <scope>NUCLEOTIDE SEQUENCE [LARGE SCALE GENOMIC DNA]</scope>
    <source>
        <strain evidence="3">DSM 8239</strain>
    </source>
</reference>
<gene>
    <name evidence="2" type="ORF">AKG39_00175</name>
</gene>
<name>A0A0L6U504_9FIRM</name>
<protein>
    <submittedName>
        <fullName evidence="2">Uncharacterized protein</fullName>
    </submittedName>
</protein>